<feature type="region of interest" description="Disordered" evidence="1">
    <location>
        <begin position="1"/>
        <end position="45"/>
    </location>
</feature>
<dbReference type="EMBL" id="CP097218">
    <property type="protein sequence ID" value="UQN30377.1"/>
    <property type="molecule type" value="Genomic_DNA"/>
</dbReference>
<reference evidence="3" key="1">
    <citation type="submission" date="2022-05" db="EMBL/GenBank/DDBJ databases">
        <title>Genomic analysis of Brachybacterium sp. CBA3104.</title>
        <authorList>
            <person name="Roh S.W."/>
            <person name="Kim Y.B."/>
            <person name="Kim Y."/>
        </authorList>
    </citation>
    <scope>NUCLEOTIDE SEQUENCE</scope>
    <source>
        <strain evidence="3">CBA3104</strain>
    </source>
</reference>
<evidence type="ECO:0000313" key="3">
    <source>
        <dbReference type="EMBL" id="UQN30377.1"/>
    </source>
</evidence>
<feature type="transmembrane region" description="Helical" evidence="2">
    <location>
        <begin position="53"/>
        <end position="72"/>
    </location>
</feature>
<dbReference type="RefSeq" id="WP_249479621.1">
    <property type="nucleotide sequence ID" value="NZ_CP097218.1"/>
</dbReference>
<keyword evidence="2" id="KW-1133">Transmembrane helix</keyword>
<keyword evidence="2" id="KW-0472">Membrane</keyword>
<proteinExistence type="predicted"/>
<name>A0ABY4N749_9MICO</name>
<evidence type="ECO:0000313" key="4">
    <source>
        <dbReference type="Proteomes" id="UP001055868"/>
    </source>
</evidence>
<gene>
    <name evidence="3" type="ORF">M4486_03260</name>
</gene>
<sequence>MTEDPAPPRDRPTGHGPEQAHDHGGVPSRGEAAGRPGPGPAAPRVRRMGPVGLAWRVLAMAAGLAVLTAAQIGHTDDFFPFSAMAMFAQPRDPDGVIDDTCLEGTREGSDEVVPLGFPDAGIARSDVEGNLRSIRKDPQQLAPLARAVDAHHPDAPRLTSLTVCSDRYHLRSGAPDGPPEHVALVTWEAR</sequence>
<accession>A0ABY4N749</accession>
<evidence type="ECO:0000256" key="2">
    <source>
        <dbReference type="SAM" id="Phobius"/>
    </source>
</evidence>
<feature type="compositionally biased region" description="Basic and acidic residues" evidence="1">
    <location>
        <begin position="1"/>
        <end position="24"/>
    </location>
</feature>
<organism evidence="3 4">
    <name type="scientific">Brachybacterium kimchii</name>
    <dbReference type="NCBI Taxonomy" id="2942909"/>
    <lineage>
        <taxon>Bacteria</taxon>
        <taxon>Bacillati</taxon>
        <taxon>Actinomycetota</taxon>
        <taxon>Actinomycetes</taxon>
        <taxon>Micrococcales</taxon>
        <taxon>Dermabacteraceae</taxon>
        <taxon>Brachybacterium</taxon>
    </lineage>
</organism>
<evidence type="ECO:0000256" key="1">
    <source>
        <dbReference type="SAM" id="MobiDB-lite"/>
    </source>
</evidence>
<keyword evidence="2" id="KW-0812">Transmembrane</keyword>
<dbReference type="Proteomes" id="UP001055868">
    <property type="component" value="Chromosome"/>
</dbReference>
<keyword evidence="4" id="KW-1185">Reference proteome</keyword>
<protein>
    <submittedName>
        <fullName evidence="3">Uncharacterized protein</fullName>
    </submittedName>
</protein>